<evidence type="ECO:0000313" key="3">
    <source>
        <dbReference type="Proteomes" id="UP001165679"/>
    </source>
</evidence>
<evidence type="ECO:0000259" key="1">
    <source>
        <dbReference type="Pfam" id="PF05170"/>
    </source>
</evidence>
<proteinExistence type="predicted"/>
<dbReference type="EMBL" id="JAPDNT010000012">
    <property type="protein sequence ID" value="MCW3475880.1"/>
    <property type="molecule type" value="Genomic_DNA"/>
</dbReference>
<dbReference type="GO" id="GO:0090313">
    <property type="term" value="P:regulation of protein targeting to membrane"/>
    <property type="evidence" value="ECO:0007669"/>
    <property type="project" value="TreeGrafter"/>
</dbReference>
<dbReference type="Proteomes" id="UP001165679">
    <property type="component" value="Unassembled WGS sequence"/>
</dbReference>
<organism evidence="2 3">
    <name type="scientific">Limobrevibacterium gyesilva</name>
    <dbReference type="NCBI Taxonomy" id="2991712"/>
    <lineage>
        <taxon>Bacteria</taxon>
        <taxon>Pseudomonadati</taxon>
        <taxon>Pseudomonadota</taxon>
        <taxon>Alphaproteobacteria</taxon>
        <taxon>Acetobacterales</taxon>
        <taxon>Acetobacteraceae</taxon>
        <taxon>Limobrevibacterium</taxon>
    </lineage>
</organism>
<sequence length="972" mass="99047">MGLLVGGAWVLPSMLDWNRYRDDIAALASDTLGRHVQIDGPVSLTLLPQPMLLAAKVTVGQGGGGIGITAAELRLRVALGALLSGHVDAQELVLRGADMRVPWPPAPDAFMVRAPAWLSSLSARIEDSRLSIGSVTLTGFSATLTTASATGTYMMAGTAQFSGRSWHFTTRLTQPGGDGAAGLDVTLDGQGKVQDVGLSLSGQIAADGTMVGRINGRGPDLSQLLPAPAVPFRAEGRVSVASGLAAADELTVELGGSPARGAVALRITPTPRLDVALTASRLDLDAWLAALLRRGDSEVFPRLPTGIDLSAEAGQLAGGTLRGLRGAFDLTDGAVEVRELRASLPGDAGIRMAGRITLPDARLSPPQPGRFDGHVALTADSLRTTLAWLQGAGLAGMDRLPDGVLRSAQLAGHVVIEAGQIAVDSLAGVLDNTTVSGGLTVRPGGQAAAGRPAIGAGLTVDRLDLDPLLPATLPGLADIPALLSAFDLDLRLEAKQAMLRGVALSPLSLDAAAENGRLTLRKLDFTTASGAHVAASGTLVEGGRIAEGRLDAQVPRNTLPNSPLGAWLNGMLPERLGFLAIDTASLWRAPATVQVLASGAPATLGLKVTADIGDLRLEAQPTLDLPGMKWTGAVTLRHPGAPRLLEALGITGAPAWLGDGSFSLVAQMSVGGGRIAADSFDITAATLHAGGALALQHTETGSSLTGRVTAEALPLPLPYLRSPDPLPVGLLSGWQMAVKLEAGRVLLGELPALEQFAAALTLSDGLLRIEGLTAKLGGGALSGSASLDSRAVPPVLAADARLTGAVLSGPLFDLPLDLTAGTLDGSASLTAAGHSPAALLATLGGNLRLAVQGGMLSGVDLVRATGDLTEAGVQAAFAGGSTPFDRLEATARIGLGRMTLDQAQVTAPSGTIVLTGGTDLPAATADLHLLARPAVPDPPELGLHLNGPFGALRRTPELAGLIRWRAEHPPAR</sequence>
<dbReference type="PANTHER" id="PTHR30441:SF4">
    <property type="entry name" value="PROTEIN ASMA"/>
    <property type="match status" value="1"/>
</dbReference>
<name>A0AA42CIH2_9PROT</name>
<reference evidence="2" key="2">
    <citation type="submission" date="2022-10" db="EMBL/GenBank/DDBJ databases">
        <authorList>
            <person name="Trinh H.N."/>
        </authorList>
    </citation>
    <scope>NUCLEOTIDE SEQUENCE</scope>
    <source>
        <strain evidence="2">RN2-1</strain>
    </source>
</reference>
<gene>
    <name evidence="2" type="ORF">OL599_14975</name>
</gene>
<dbReference type="InterPro" id="IPR052894">
    <property type="entry name" value="AsmA-related"/>
</dbReference>
<dbReference type="AlphaFoldDB" id="A0AA42CIH2"/>
<protein>
    <submittedName>
        <fullName evidence="2">AsmA family protein</fullName>
    </submittedName>
</protein>
<dbReference type="Pfam" id="PF05170">
    <property type="entry name" value="AsmA"/>
    <property type="match status" value="1"/>
</dbReference>
<accession>A0AA42CIH2</accession>
<reference evidence="2" key="1">
    <citation type="submission" date="2022-09" db="EMBL/GenBank/DDBJ databases">
        <title>Rhodovastum sp. nov. RN2-1 isolated from soil in Seongnam, South Korea.</title>
        <authorList>
            <person name="Le N.T."/>
        </authorList>
    </citation>
    <scope>NUCLEOTIDE SEQUENCE</scope>
    <source>
        <strain evidence="2">RN2-1</strain>
    </source>
</reference>
<feature type="domain" description="AsmA" evidence="1">
    <location>
        <begin position="736"/>
        <end position="900"/>
    </location>
</feature>
<dbReference type="GO" id="GO:0005886">
    <property type="term" value="C:plasma membrane"/>
    <property type="evidence" value="ECO:0007669"/>
    <property type="project" value="TreeGrafter"/>
</dbReference>
<dbReference type="InterPro" id="IPR007844">
    <property type="entry name" value="AsmA"/>
</dbReference>
<dbReference type="PANTHER" id="PTHR30441">
    <property type="entry name" value="DUF748 DOMAIN-CONTAINING PROTEIN"/>
    <property type="match status" value="1"/>
</dbReference>
<keyword evidence="3" id="KW-1185">Reference proteome</keyword>
<evidence type="ECO:0000313" key="2">
    <source>
        <dbReference type="EMBL" id="MCW3475880.1"/>
    </source>
</evidence>
<comment type="caution">
    <text evidence="2">The sequence shown here is derived from an EMBL/GenBank/DDBJ whole genome shotgun (WGS) entry which is preliminary data.</text>
</comment>